<evidence type="ECO:0000256" key="2">
    <source>
        <dbReference type="ARBA" id="ARBA00007069"/>
    </source>
</evidence>
<reference evidence="13" key="1">
    <citation type="submission" date="2020-05" db="EMBL/GenBank/DDBJ databases">
        <authorList>
            <person name="Chiriac C."/>
            <person name="Salcher M."/>
            <person name="Ghai R."/>
            <person name="Kavagutti S V."/>
        </authorList>
    </citation>
    <scope>NUCLEOTIDE SEQUENCE</scope>
</reference>
<dbReference type="PANTHER" id="PTHR42922:SF1">
    <property type="entry name" value="PHOSPHATE TRANSPORT SYSTEM PERMEASE PROTEIN PSTA"/>
    <property type="match status" value="1"/>
</dbReference>
<evidence type="ECO:0000256" key="4">
    <source>
        <dbReference type="ARBA" id="ARBA00022475"/>
    </source>
</evidence>
<evidence type="ECO:0000313" key="13">
    <source>
        <dbReference type="EMBL" id="CAB5066418.1"/>
    </source>
</evidence>
<feature type="transmembrane region" description="Helical" evidence="9">
    <location>
        <begin position="208"/>
        <end position="227"/>
    </location>
</feature>
<keyword evidence="3" id="KW-0813">Transport</keyword>
<feature type="transmembrane region" description="Helical" evidence="9">
    <location>
        <begin position="86"/>
        <end position="110"/>
    </location>
</feature>
<keyword evidence="7 9" id="KW-1133">Transmembrane helix</keyword>
<evidence type="ECO:0000259" key="10">
    <source>
        <dbReference type="PROSITE" id="PS50928"/>
    </source>
</evidence>
<dbReference type="EMBL" id="CAFBQV010000161">
    <property type="protein sequence ID" value="CAB5066418.1"/>
    <property type="molecule type" value="Genomic_DNA"/>
</dbReference>
<feature type="transmembrane region" description="Helical" evidence="9">
    <location>
        <begin position="142"/>
        <end position="169"/>
    </location>
</feature>
<dbReference type="EMBL" id="CAEZSE010000031">
    <property type="protein sequence ID" value="CAB4531433.1"/>
    <property type="molecule type" value="Genomic_DNA"/>
</dbReference>
<keyword evidence="6 9" id="KW-0812">Transmembrane</keyword>
<dbReference type="InterPro" id="IPR005672">
    <property type="entry name" value="Phosphate_PstA"/>
</dbReference>
<feature type="transmembrane region" description="Helical" evidence="9">
    <location>
        <begin position="57"/>
        <end position="74"/>
    </location>
</feature>
<evidence type="ECO:0000256" key="9">
    <source>
        <dbReference type="SAM" id="Phobius"/>
    </source>
</evidence>
<gene>
    <name evidence="11" type="ORF">UFOPK1353_00311</name>
    <name evidence="12" type="ORF">UFOPK2292_01052</name>
    <name evidence="13" type="ORF">UFOPK4345_00992</name>
</gene>
<name>A0A6J7UPN9_9ZZZZ</name>
<keyword evidence="4" id="KW-1003">Cell membrane</keyword>
<evidence type="ECO:0000256" key="3">
    <source>
        <dbReference type="ARBA" id="ARBA00022448"/>
    </source>
</evidence>
<feature type="transmembrane region" description="Helical" evidence="9">
    <location>
        <begin position="181"/>
        <end position="202"/>
    </location>
</feature>
<evidence type="ECO:0000256" key="1">
    <source>
        <dbReference type="ARBA" id="ARBA00004651"/>
    </source>
</evidence>
<dbReference type="NCBIfam" id="TIGR00974">
    <property type="entry name" value="3a0107s02c"/>
    <property type="match status" value="1"/>
</dbReference>
<accession>A0A6J7UPN9</accession>
<dbReference type="GO" id="GO:0005315">
    <property type="term" value="F:phosphate transmembrane transporter activity"/>
    <property type="evidence" value="ECO:0007669"/>
    <property type="project" value="InterPro"/>
</dbReference>
<evidence type="ECO:0000256" key="6">
    <source>
        <dbReference type="ARBA" id="ARBA00022692"/>
    </source>
</evidence>
<feature type="transmembrane region" description="Helical" evidence="9">
    <location>
        <begin position="328"/>
        <end position="348"/>
    </location>
</feature>
<dbReference type="PANTHER" id="PTHR42922">
    <property type="entry name" value="PHOSPHATE TRANSPORT SYSTEM PERMEASE PROTEIN PSTA"/>
    <property type="match status" value="1"/>
</dbReference>
<dbReference type="Gene3D" id="1.10.3720.10">
    <property type="entry name" value="MetI-like"/>
    <property type="match status" value="1"/>
</dbReference>
<evidence type="ECO:0000313" key="12">
    <source>
        <dbReference type="EMBL" id="CAB4675522.1"/>
    </source>
</evidence>
<feature type="transmembrane region" description="Helical" evidence="9">
    <location>
        <begin position="297"/>
        <end position="316"/>
    </location>
</feature>
<dbReference type="InterPro" id="IPR000515">
    <property type="entry name" value="MetI-like"/>
</dbReference>
<dbReference type="AlphaFoldDB" id="A0A6J7UPN9"/>
<proteinExistence type="inferred from homology"/>
<dbReference type="InterPro" id="IPR051408">
    <property type="entry name" value="Phosphate_transprt_permease"/>
</dbReference>
<protein>
    <submittedName>
        <fullName evidence="13">Unannotated protein</fullName>
    </submittedName>
</protein>
<dbReference type="Pfam" id="PF00528">
    <property type="entry name" value="BPD_transp_1"/>
    <property type="match status" value="1"/>
</dbReference>
<comment type="similarity">
    <text evidence="2">Belongs to the binding-protein-dependent transport system permease family. CysTW subfamily.</text>
</comment>
<feature type="transmembrane region" description="Helical" evidence="9">
    <location>
        <begin position="29"/>
        <end position="51"/>
    </location>
</feature>
<evidence type="ECO:0000313" key="11">
    <source>
        <dbReference type="EMBL" id="CAB4531433.1"/>
    </source>
</evidence>
<dbReference type="CDD" id="cd06261">
    <property type="entry name" value="TM_PBP2"/>
    <property type="match status" value="1"/>
</dbReference>
<comment type="subcellular location">
    <subcellularLocation>
        <location evidence="1">Cell membrane</location>
        <topology evidence="1">Multi-pass membrane protein</topology>
    </subcellularLocation>
</comment>
<dbReference type="GO" id="GO:0005886">
    <property type="term" value="C:plasma membrane"/>
    <property type="evidence" value="ECO:0007669"/>
    <property type="project" value="UniProtKB-SubCell"/>
</dbReference>
<feature type="domain" description="ABC transmembrane type-1" evidence="10">
    <location>
        <begin position="143"/>
        <end position="345"/>
    </location>
</feature>
<dbReference type="GO" id="GO:0035435">
    <property type="term" value="P:phosphate ion transmembrane transport"/>
    <property type="evidence" value="ECO:0007669"/>
    <property type="project" value="InterPro"/>
</dbReference>
<keyword evidence="8 9" id="KW-0472">Membrane</keyword>
<organism evidence="13">
    <name type="scientific">freshwater metagenome</name>
    <dbReference type="NCBI Taxonomy" id="449393"/>
    <lineage>
        <taxon>unclassified sequences</taxon>
        <taxon>metagenomes</taxon>
        <taxon>ecological metagenomes</taxon>
    </lineage>
</organism>
<evidence type="ECO:0000256" key="5">
    <source>
        <dbReference type="ARBA" id="ARBA00022592"/>
    </source>
</evidence>
<sequence length="354" mass="37778">MSVTVTDLQQSTAIPEPTTPWKRTRGEQLGTVVTFLISALAAAFIVLVTGLAGVDGWAFTFLIIFLLVTTVRAFKADAKVRKEMFVSVAIFATAALAFTPWMSIFASVVLKGARGFKPNFFVGDMRTTIPDDELNLGGAGHAIVGSIMMVLNATIITLPLGILSGVYLTEVRGRLTFLVRFVVQSMSGVPSIVAGLFIYTTFVNYTNSFSGLAGSFALAILMLPTVARTAEEVLKLVPDDLRSASYALGARQWRTSLMVVLPTVRSGLTTAAILGVARVIGETAPLLLTSLSSNSFVFNPLGGPIGSLPTYVFGLLQIGTENAINRAWTGALVLMLLVLALFTTARFIGGKDRR</sequence>
<dbReference type="SUPFAM" id="SSF161098">
    <property type="entry name" value="MetI-like"/>
    <property type="match status" value="1"/>
</dbReference>
<keyword evidence="5" id="KW-0592">Phosphate transport</keyword>
<evidence type="ECO:0000256" key="7">
    <source>
        <dbReference type="ARBA" id="ARBA00022989"/>
    </source>
</evidence>
<dbReference type="EMBL" id="CAEZWU010000167">
    <property type="protein sequence ID" value="CAB4675522.1"/>
    <property type="molecule type" value="Genomic_DNA"/>
</dbReference>
<dbReference type="InterPro" id="IPR035906">
    <property type="entry name" value="MetI-like_sf"/>
</dbReference>
<evidence type="ECO:0000256" key="8">
    <source>
        <dbReference type="ARBA" id="ARBA00023136"/>
    </source>
</evidence>
<dbReference type="PROSITE" id="PS50928">
    <property type="entry name" value="ABC_TM1"/>
    <property type="match status" value="1"/>
</dbReference>